<dbReference type="Pfam" id="PF00254">
    <property type="entry name" value="FKBP_C"/>
    <property type="match status" value="1"/>
</dbReference>
<evidence type="ECO:0000256" key="1">
    <source>
        <dbReference type="ARBA" id="ARBA00000971"/>
    </source>
</evidence>
<accession>A0A9W7ARK6</accession>
<dbReference type="InterPro" id="IPR036390">
    <property type="entry name" value="WH_DNA-bd_sf"/>
</dbReference>
<feature type="domain" description="H15" evidence="7">
    <location>
        <begin position="7"/>
        <end position="73"/>
    </location>
</feature>
<dbReference type="AlphaFoldDB" id="A0A9W7ARK6"/>
<comment type="catalytic activity">
    <reaction evidence="1 5">
        <text>[protein]-peptidylproline (omega=180) = [protein]-peptidylproline (omega=0)</text>
        <dbReference type="Rhea" id="RHEA:16237"/>
        <dbReference type="Rhea" id="RHEA-COMP:10747"/>
        <dbReference type="Rhea" id="RHEA-COMP:10748"/>
        <dbReference type="ChEBI" id="CHEBI:83833"/>
        <dbReference type="ChEBI" id="CHEBI:83834"/>
        <dbReference type="EC" id="5.2.1.8"/>
    </reaction>
</comment>
<evidence type="ECO:0000256" key="5">
    <source>
        <dbReference type="PROSITE-ProRule" id="PRU00277"/>
    </source>
</evidence>
<dbReference type="PROSITE" id="PS50059">
    <property type="entry name" value="FKBP_PPIASE"/>
    <property type="match status" value="1"/>
</dbReference>
<evidence type="ECO:0000256" key="4">
    <source>
        <dbReference type="ARBA" id="ARBA00023235"/>
    </source>
</evidence>
<dbReference type="Pfam" id="PF00538">
    <property type="entry name" value="Linker_histone"/>
    <property type="match status" value="1"/>
</dbReference>
<evidence type="ECO:0000256" key="2">
    <source>
        <dbReference type="ARBA" id="ARBA00013194"/>
    </source>
</evidence>
<proteinExistence type="predicted"/>
<dbReference type="EC" id="5.2.1.8" evidence="2 5"/>
<dbReference type="InterPro" id="IPR046357">
    <property type="entry name" value="PPIase_dom_sf"/>
</dbReference>
<dbReference type="InterPro" id="IPR036388">
    <property type="entry name" value="WH-like_DNA-bd_sf"/>
</dbReference>
<dbReference type="SUPFAM" id="SSF54534">
    <property type="entry name" value="FKBP-like"/>
    <property type="match status" value="1"/>
</dbReference>
<dbReference type="GO" id="GO:0000786">
    <property type="term" value="C:nucleosome"/>
    <property type="evidence" value="ECO:0007669"/>
    <property type="project" value="InterPro"/>
</dbReference>
<evidence type="ECO:0000313" key="8">
    <source>
        <dbReference type="EMBL" id="GMH77901.1"/>
    </source>
</evidence>
<dbReference type="GO" id="GO:0003755">
    <property type="term" value="F:peptidyl-prolyl cis-trans isomerase activity"/>
    <property type="evidence" value="ECO:0007669"/>
    <property type="project" value="UniProtKB-KW"/>
</dbReference>
<name>A0A9W7ARK6_9STRA</name>
<feature type="domain" description="PPIase FKBP-type" evidence="6">
    <location>
        <begin position="100"/>
        <end position="186"/>
    </location>
</feature>
<keyword evidence="9" id="KW-1185">Reference proteome</keyword>
<dbReference type="GO" id="GO:0006334">
    <property type="term" value="P:nucleosome assembly"/>
    <property type="evidence" value="ECO:0007669"/>
    <property type="project" value="InterPro"/>
</dbReference>
<dbReference type="OrthoDB" id="1902587at2759"/>
<keyword evidence="4 5" id="KW-0413">Isomerase</keyword>
<dbReference type="EMBL" id="BRXW01000848">
    <property type="protein sequence ID" value="GMH77901.1"/>
    <property type="molecule type" value="Genomic_DNA"/>
</dbReference>
<dbReference type="GO" id="GO:0003677">
    <property type="term" value="F:DNA binding"/>
    <property type="evidence" value="ECO:0007669"/>
    <property type="project" value="InterPro"/>
</dbReference>
<dbReference type="InterPro" id="IPR001179">
    <property type="entry name" value="PPIase_FKBP_dom"/>
</dbReference>
<gene>
    <name evidence="8" type="ORF">TrLO_g10641</name>
</gene>
<evidence type="ECO:0000256" key="3">
    <source>
        <dbReference type="ARBA" id="ARBA00023110"/>
    </source>
</evidence>
<dbReference type="InterPro" id="IPR005818">
    <property type="entry name" value="Histone_H1/H5_H15"/>
</dbReference>
<sequence length="187" mass="20046">MPPKSKTPKTVADKCVHAIRQLQSYKGSSRQAISKLLKAEFDVTNTKAVAKALKDLVKKNVLEQRGQSFLVVGETYSEPEDSIVTLEDLIEGDGAVAEVGKTVVVSYVGKLTDENGHTFDSAKSFDFVLGAGDVIKGWDRGVQGMKVGGKRRLVCPPKMGYGMKGSAPDIPPGATLHFIIGLISVLE</sequence>
<organism evidence="8 9">
    <name type="scientific">Triparma laevis f. longispina</name>
    <dbReference type="NCBI Taxonomy" id="1714387"/>
    <lineage>
        <taxon>Eukaryota</taxon>
        <taxon>Sar</taxon>
        <taxon>Stramenopiles</taxon>
        <taxon>Ochrophyta</taxon>
        <taxon>Bolidophyceae</taxon>
        <taxon>Parmales</taxon>
        <taxon>Triparmaceae</taxon>
        <taxon>Triparma</taxon>
    </lineage>
</organism>
<protein>
    <recommendedName>
        <fullName evidence="2 5">peptidylprolyl isomerase</fullName>
        <ecNumber evidence="2 5">5.2.1.8</ecNumber>
    </recommendedName>
</protein>
<keyword evidence="3 5" id="KW-0697">Rotamase</keyword>
<dbReference type="PANTHER" id="PTHR43811:SF19">
    <property type="entry name" value="39 KDA FK506-BINDING NUCLEAR PROTEIN"/>
    <property type="match status" value="1"/>
</dbReference>
<dbReference type="PROSITE" id="PS51504">
    <property type="entry name" value="H15"/>
    <property type="match status" value="1"/>
</dbReference>
<evidence type="ECO:0000259" key="7">
    <source>
        <dbReference type="PROSITE" id="PS51504"/>
    </source>
</evidence>
<evidence type="ECO:0000259" key="6">
    <source>
        <dbReference type="PROSITE" id="PS50059"/>
    </source>
</evidence>
<dbReference type="FunFam" id="3.10.50.40:FF:000006">
    <property type="entry name" value="Peptidyl-prolyl cis-trans isomerase"/>
    <property type="match status" value="1"/>
</dbReference>
<dbReference type="Gene3D" id="3.10.50.40">
    <property type="match status" value="1"/>
</dbReference>
<dbReference type="SUPFAM" id="SSF46785">
    <property type="entry name" value="Winged helix' DNA-binding domain"/>
    <property type="match status" value="1"/>
</dbReference>
<comment type="caution">
    <text evidence="8">The sequence shown here is derived from an EMBL/GenBank/DDBJ whole genome shotgun (WGS) entry which is preliminary data.</text>
</comment>
<dbReference type="PANTHER" id="PTHR43811">
    <property type="entry name" value="FKBP-TYPE PEPTIDYL-PROLYL CIS-TRANS ISOMERASE FKPA"/>
    <property type="match status" value="1"/>
</dbReference>
<dbReference type="Proteomes" id="UP001165122">
    <property type="component" value="Unassembled WGS sequence"/>
</dbReference>
<dbReference type="SMART" id="SM00526">
    <property type="entry name" value="H15"/>
    <property type="match status" value="1"/>
</dbReference>
<evidence type="ECO:0000313" key="9">
    <source>
        <dbReference type="Proteomes" id="UP001165122"/>
    </source>
</evidence>
<reference evidence="9" key="1">
    <citation type="journal article" date="2023" name="Commun. Biol.">
        <title>Genome analysis of Parmales, the sister group of diatoms, reveals the evolutionary specialization of diatoms from phago-mixotrophs to photoautotrophs.</title>
        <authorList>
            <person name="Ban H."/>
            <person name="Sato S."/>
            <person name="Yoshikawa S."/>
            <person name="Yamada K."/>
            <person name="Nakamura Y."/>
            <person name="Ichinomiya M."/>
            <person name="Sato N."/>
            <person name="Blanc-Mathieu R."/>
            <person name="Endo H."/>
            <person name="Kuwata A."/>
            <person name="Ogata H."/>
        </authorList>
    </citation>
    <scope>NUCLEOTIDE SEQUENCE [LARGE SCALE GENOMIC DNA]</scope>
    <source>
        <strain evidence="9">NIES 3700</strain>
    </source>
</reference>
<dbReference type="Gene3D" id="1.10.10.10">
    <property type="entry name" value="Winged helix-like DNA-binding domain superfamily/Winged helix DNA-binding domain"/>
    <property type="match status" value="1"/>
</dbReference>